<comment type="caution">
    <text evidence="4">The sequence shown here is derived from an EMBL/GenBank/DDBJ whole genome shotgun (WGS) entry which is preliminary data.</text>
</comment>
<dbReference type="Proteomes" id="UP000655225">
    <property type="component" value="Unassembled WGS sequence"/>
</dbReference>
<proteinExistence type="predicted"/>
<protein>
    <recommendedName>
        <fullName evidence="3">PGG domain-containing protein</fullName>
    </recommendedName>
</protein>
<keyword evidence="5" id="KW-1185">Reference proteome</keyword>
<evidence type="ECO:0000259" key="3">
    <source>
        <dbReference type="Pfam" id="PF13962"/>
    </source>
</evidence>
<dbReference type="Pfam" id="PF13962">
    <property type="entry name" value="PGG"/>
    <property type="match status" value="1"/>
</dbReference>
<feature type="transmembrane region" description="Helical" evidence="2">
    <location>
        <begin position="291"/>
        <end position="316"/>
    </location>
</feature>
<keyword evidence="2" id="KW-1133">Transmembrane helix</keyword>
<dbReference type="EMBL" id="JABCRI010000003">
    <property type="protein sequence ID" value="KAF8409620.1"/>
    <property type="molecule type" value="Genomic_DNA"/>
</dbReference>
<dbReference type="InterPro" id="IPR002110">
    <property type="entry name" value="Ankyrin_rpt"/>
</dbReference>
<name>A0A834ZPU0_TETSI</name>
<evidence type="ECO:0000256" key="2">
    <source>
        <dbReference type="SAM" id="Phobius"/>
    </source>
</evidence>
<dbReference type="InterPro" id="IPR026961">
    <property type="entry name" value="PGG_dom"/>
</dbReference>
<feature type="domain" description="PGG" evidence="3">
    <location>
        <begin position="171"/>
        <end position="282"/>
    </location>
</feature>
<gene>
    <name evidence="4" type="ORF">HHK36_005698</name>
</gene>
<dbReference type="PANTHER" id="PTHR24177:SF344">
    <property type="entry name" value="PGG DOMAIN-CONTAINING PROTEIN"/>
    <property type="match status" value="1"/>
</dbReference>
<dbReference type="PANTHER" id="PTHR24177">
    <property type="entry name" value="CASKIN"/>
    <property type="match status" value="1"/>
</dbReference>
<dbReference type="AlphaFoldDB" id="A0A834ZPU0"/>
<organism evidence="4 5">
    <name type="scientific">Tetracentron sinense</name>
    <name type="common">Spur-leaf</name>
    <dbReference type="NCBI Taxonomy" id="13715"/>
    <lineage>
        <taxon>Eukaryota</taxon>
        <taxon>Viridiplantae</taxon>
        <taxon>Streptophyta</taxon>
        <taxon>Embryophyta</taxon>
        <taxon>Tracheophyta</taxon>
        <taxon>Spermatophyta</taxon>
        <taxon>Magnoliopsida</taxon>
        <taxon>Trochodendrales</taxon>
        <taxon>Trochodendraceae</taxon>
        <taxon>Tetracentron</taxon>
    </lineage>
</organism>
<dbReference type="SUPFAM" id="SSF48403">
    <property type="entry name" value="Ankyrin repeat"/>
    <property type="match status" value="1"/>
</dbReference>
<dbReference type="Pfam" id="PF12796">
    <property type="entry name" value="Ank_2"/>
    <property type="match status" value="1"/>
</dbReference>
<evidence type="ECO:0000313" key="5">
    <source>
        <dbReference type="Proteomes" id="UP000655225"/>
    </source>
</evidence>
<dbReference type="OMA" id="QAIGHEN"/>
<accession>A0A834ZPU0</accession>
<dbReference type="Gene3D" id="1.25.40.20">
    <property type="entry name" value="Ankyrin repeat-containing domain"/>
    <property type="match status" value="1"/>
</dbReference>
<feature type="transmembrane region" description="Helical" evidence="2">
    <location>
        <begin position="217"/>
        <end position="239"/>
    </location>
</feature>
<dbReference type="OrthoDB" id="1923662at2759"/>
<sequence length="326" mass="36683">METDAGIDPEQTYTSKVQRKDNIDTEGQPDIPLVAAAKHGIIEIVKAIVQKSPQAVEYVNDQGDTIMHVAIRHRRSEVFDFLRSSKIPLSRLARRINLAKDSLLHLAGILGENRVMSRPGEALHMQLELQWFERVKEVVPSHFLNLRDRKGQTAQELFTKEHNKLRRQGQEWLVRTAESSSVVAGLIATVAFSSAYTVPEGQNEETGLPLLLKRRPFLIFSISNAFSLSFALSSLVIFLSIMTSRFREIDFYRSLTLKLVLGLTTLFLAVAAMMVAFSASLALMVRQELHWAAIPIYFLACCPVTIFLVLQFPLYLRVALSTITSL</sequence>
<dbReference type="GO" id="GO:0016020">
    <property type="term" value="C:membrane"/>
    <property type="evidence" value="ECO:0007669"/>
    <property type="project" value="TreeGrafter"/>
</dbReference>
<reference evidence="4 5" key="1">
    <citation type="submission" date="2020-04" db="EMBL/GenBank/DDBJ databases">
        <title>Plant Genome Project.</title>
        <authorList>
            <person name="Zhang R.-G."/>
        </authorList>
    </citation>
    <scope>NUCLEOTIDE SEQUENCE [LARGE SCALE GENOMIC DNA]</scope>
    <source>
        <strain evidence="4">YNK0</strain>
        <tissue evidence="4">Leaf</tissue>
    </source>
</reference>
<keyword evidence="2" id="KW-0812">Transmembrane</keyword>
<feature type="transmembrane region" description="Helical" evidence="2">
    <location>
        <begin position="259"/>
        <end position="285"/>
    </location>
</feature>
<evidence type="ECO:0000313" key="4">
    <source>
        <dbReference type="EMBL" id="KAF8409620.1"/>
    </source>
</evidence>
<feature type="region of interest" description="Disordered" evidence="1">
    <location>
        <begin position="1"/>
        <end position="25"/>
    </location>
</feature>
<keyword evidence="2" id="KW-0472">Membrane</keyword>
<evidence type="ECO:0000256" key="1">
    <source>
        <dbReference type="SAM" id="MobiDB-lite"/>
    </source>
</evidence>
<dbReference type="InterPro" id="IPR036770">
    <property type="entry name" value="Ankyrin_rpt-contain_sf"/>
</dbReference>